<reference evidence="1" key="1">
    <citation type="journal article" date="2020" name="Phytopathology">
        <title>Genome sequence of the chestnut blight fungus Cryphonectria parasitica EP155: A fundamental resource for an archetypical invasive plant pathogen.</title>
        <authorList>
            <person name="Crouch J.A."/>
            <person name="Dawe A."/>
            <person name="Aerts A."/>
            <person name="Barry K."/>
            <person name="Churchill A.C.L."/>
            <person name="Grimwood J."/>
            <person name="Hillman B."/>
            <person name="Milgroom M.G."/>
            <person name="Pangilinan J."/>
            <person name="Smith M."/>
            <person name="Salamov A."/>
            <person name="Schmutz J."/>
            <person name="Yadav J."/>
            <person name="Grigoriev I.V."/>
            <person name="Nuss D."/>
        </authorList>
    </citation>
    <scope>NUCLEOTIDE SEQUENCE</scope>
    <source>
        <strain evidence="1">EP155</strain>
    </source>
</reference>
<dbReference type="EMBL" id="MU032351">
    <property type="protein sequence ID" value="KAF3761403.1"/>
    <property type="molecule type" value="Genomic_DNA"/>
</dbReference>
<dbReference type="GeneID" id="63842861"/>
<keyword evidence="2" id="KW-1185">Reference proteome</keyword>
<protein>
    <recommendedName>
        <fullName evidence="3">BTB domain-containing protein</fullName>
    </recommendedName>
</protein>
<evidence type="ECO:0000313" key="2">
    <source>
        <dbReference type="Proteomes" id="UP000803844"/>
    </source>
</evidence>
<accession>A0A9P5CJW0</accession>
<dbReference type="OrthoDB" id="684045at2759"/>
<dbReference type="Proteomes" id="UP000803844">
    <property type="component" value="Unassembled WGS sequence"/>
</dbReference>
<evidence type="ECO:0008006" key="3">
    <source>
        <dbReference type="Google" id="ProtNLM"/>
    </source>
</evidence>
<comment type="caution">
    <text evidence="1">The sequence shown here is derived from an EMBL/GenBank/DDBJ whole genome shotgun (WGS) entry which is preliminary data.</text>
</comment>
<gene>
    <name evidence="1" type="ORF">M406DRAFT_74357</name>
</gene>
<evidence type="ECO:0000313" key="1">
    <source>
        <dbReference type="EMBL" id="KAF3761403.1"/>
    </source>
</evidence>
<proteinExistence type="predicted"/>
<dbReference type="AlphaFoldDB" id="A0A9P5CJW0"/>
<dbReference type="RefSeq" id="XP_040772382.1">
    <property type="nucleotide sequence ID" value="XM_040925732.1"/>
</dbReference>
<name>A0A9P5CJW0_CRYP1</name>
<sequence>MAQTMVNITIQLEHRLRILRDSAQAADPTKSPAELAYELHMNGTPIPHDAEVIMGSQGARLECHGIVLACQCDNVDAQFGFPQGGVPSILHLPNIDSADYQKAVNTLVFLLYLEENDRPTAAQINADIEIQGFNPPLFWIGFTLGLEALCPKDRTLERLPLHGYQDLVDTKMRIMFQAVTPIGNRGPMEWLAQDLQIDLVGEGICAAVRSLEQHMGQLVHLANQGPQLMVELARFCLAVQVRAQDWSPADKTKFRNDLGFLWDPARHPTFLNAYLNLNFACRAVRMDTIIVVRKNSHDETCACPCVRRCDKISRNSLVRRGPGNPQPYVLVNPFDGGAKLVCQHCDQNCGRMPWRII</sequence>
<organism evidence="1 2">
    <name type="scientific">Cryphonectria parasitica (strain ATCC 38755 / EP155)</name>
    <dbReference type="NCBI Taxonomy" id="660469"/>
    <lineage>
        <taxon>Eukaryota</taxon>
        <taxon>Fungi</taxon>
        <taxon>Dikarya</taxon>
        <taxon>Ascomycota</taxon>
        <taxon>Pezizomycotina</taxon>
        <taxon>Sordariomycetes</taxon>
        <taxon>Sordariomycetidae</taxon>
        <taxon>Diaporthales</taxon>
        <taxon>Cryphonectriaceae</taxon>
        <taxon>Cryphonectria-Endothia species complex</taxon>
        <taxon>Cryphonectria</taxon>
    </lineage>
</organism>